<reference evidence="2" key="1">
    <citation type="submission" date="2017-03" db="EMBL/GenBank/DDBJ databases">
        <title>Phytopthora megakarya and P. palmivora, two closely related causual agents of cacao black pod achieved similar genome size and gene model numbers by different mechanisms.</title>
        <authorList>
            <person name="Ali S."/>
            <person name="Shao J."/>
            <person name="Larry D.J."/>
            <person name="Kronmiller B."/>
            <person name="Shen D."/>
            <person name="Strem M.D."/>
            <person name="Melnick R.L."/>
            <person name="Guiltinan M.J."/>
            <person name="Tyler B.M."/>
            <person name="Meinhardt L.W."/>
            <person name="Bailey B.A."/>
        </authorList>
    </citation>
    <scope>NUCLEOTIDE SEQUENCE [LARGE SCALE GENOMIC DNA]</scope>
    <source>
        <strain evidence="2">zdho120</strain>
    </source>
</reference>
<evidence type="ECO:0000313" key="2">
    <source>
        <dbReference type="Proteomes" id="UP000198211"/>
    </source>
</evidence>
<dbReference type="EMBL" id="NBNE01003928">
    <property type="protein sequence ID" value="OWZ06513.1"/>
    <property type="molecule type" value="Genomic_DNA"/>
</dbReference>
<gene>
    <name evidence="1" type="ORF">PHMEG_00021219</name>
</gene>
<proteinExistence type="predicted"/>
<dbReference type="AlphaFoldDB" id="A0A225VM62"/>
<name>A0A225VM62_9STRA</name>
<protein>
    <submittedName>
        <fullName evidence="1">Uncharacterized protein</fullName>
    </submittedName>
</protein>
<evidence type="ECO:0000313" key="1">
    <source>
        <dbReference type="EMBL" id="OWZ06513.1"/>
    </source>
</evidence>
<organism evidence="1 2">
    <name type="scientific">Phytophthora megakarya</name>
    <dbReference type="NCBI Taxonomy" id="4795"/>
    <lineage>
        <taxon>Eukaryota</taxon>
        <taxon>Sar</taxon>
        <taxon>Stramenopiles</taxon>
        <taxon>Oomycota</taxon>
        <taxon>Peronosporomycetes</taxon>
        <taxon>Peronosporales</taxon>
        <taxon>Peronosporaceae</taxon>
        <taxon>Phytophthora</taxon>
    </lineage>
</organism>
<sequence>MFAWFSLKAEDIALLDWHGKATNTTRHAVSMAIRLKSSKANESGQPGLRMLNRSGLSLLRPEFGAVWLRSGKHRIQCHRFSSHSLRAGGATLVPSRSGRLHYSVPRVLGVRLIQTVHETIQASVDAQAAISGPNRLHCLQEGLTNPTQNWGIQLI</sequence>
<accession>A0A225VM62</accession>
<dbReference type="Proteomes" id="UP000198211">
    <property type="component" value="Unassembled WGS sequence"/>
</dbReference>
<keyword evidence="2" id="KW-1185">Reference proteome</keyword>
<comment type="caution">
    <text evidence="1">The sequence shown here is derived from an EMBL/GenBank/DDBJ whole genome shotgun (WGS) entry which is preliminary data.</text>
</comment>